<evidence type="ECO:0000313" key="2">
    <source>
        <dbReference type="EMBL" id="KMS94323.1"/>
    </source>
</evidence>
<gene>
    <name evidence="2" type="ORF">BVRB_022560</name>
</gene>
<feature type="transmembrane region" description="Helical" evidence="1">
    <location>
        <begin position="107"/>
        <end position="127"/>
    </location>
</feature>
<organism evidence="2 3">
    <name type="scientific">Beta vulgaris subsp. vulgaris</name>
    <name type="common">Beet</name>
    <dbReference type="NCBI Taxonomy" id="3555"/>
    <lineage>
        <taxon>Eukaryota</taxon>
        <taxon>Viridiplantae</taxon>
        <taxon>Streptophyta</taxon>
        <taxon>Embryophyta</taxon>
        <taxon>Tracheophyta</taxon>
        <taxon>Spermatophyta</taxon>
        <taxon>Magnoliopsida</taxon>
        <taxon>eudicotyledons</taxon>
        <taxon>Gunneridae</taxon>
        <taxon>Pentapetalae</taxon>
        <taxon>Caryophyllales</taxon>
        <taxon>Chenopodiaceae</taxon>
        <taxon>Betoideae</taxon>
        <taxon>Beta</taxon>
    </lineage>
</organism>
<evidence type="ECO:0000313" key="3">
    <source>
        <dbReference type="Proteomes" id="UP000035740"/>
    </source>
</evidence>
<protein>
    <submittedName>
        <fullName evidence="2">Uncharacterized protein</fullName>
    </submittedName>
</protein>
<feature type="transmembrane region" description="Helical" evidence="1">
    <location>
        <begin position="147"/>
        <end position="174"/>
    </location>
</feature>
<keyword evidence="3" id="KW-1185">Reference proteome</keyword>
<dbReference type="Gramene" id="KMS94323">
    <property type="protein sequence ID" value="KMS94323"/>
    <property type="gene ID" value="BVRB_022560"/>
</dbReference>
<feature type="transmembrane region" description="Helical" evidence="1">
    <location>
        <begin position="33"/>
        <end position="57"/>
    </location>
</feature>
<keyword evidence="1" id="KW-1133">Transmembrane helix</keyword>
<dbReference type="Proteomes" id="UP000035740">
    <property type="component" value="Unassembled WGS sequence"/>
</dbReference>
<keyword evidence="1" id="KW-0812">Transmembrane</keyword>
<feature type="transmembrane region" description="Helical" evidence="1">
    <location>
        <begin position="77"/>
        <end position="95"/>
    </location>
</feature>
<name>A0A0J8B390_BETVV</name>
<proteinExistence type="predicted"/>
<reference evidence="2 3" key="1">
    <citation type="journal article" date="2014" name="Nature">
        <title>The genome of the recently domesticated crop plant sugar beet (Beta vulgaris).</title>
        <authorList>
            <person name="Dohm J.C."/>
            <person name="Minoche A.E."/>
            <person name="Holtgrawe D."/>
            <person name="Capella-Gutierrez S."/>
            <person name="Zakrzewski F."/>
            <person name="Tafer H."/>
            <person name="Rupp O."/>
            <person name="Sorensen T.R."/>
            <person name="Stracke R."/>
            <person name="Reinhardt R."/>
            <person name="Goesmann A."/>
            <person name="Kraft T."/>
            <person name="Schulz B."/>
            <person name="Stadler P.F."/>
            <person name="Schmidt T."/>
            <person name="Gabaldon T."/>
            <person name="Lehrach H."/>
            <person name="Weisshaar B."/>
            <person name="Himmelbauer H."/>
        </authorList>
    </citation>
    <scope>NUCLEOTIDE SEQUENCE [LARGE SCALE GENOMIC DNA]</scope>
    <source>
        <tissue evidence="2">Taproot</tissue>
    </source>
</reference>
<accession>A0A0J8B390</accession>
<evidence type="ECO:0000256" key="1">
    <source>
        <dbReference type="SAM" id="Phobius"/>
    </source>
</evidence>
<keyword evidence="1" id="KW-0472">Membrane</keyword>
<dbReference type="EMBL" id="KQ094263">
    <property type="protein sequence ID" value="KMS94323.1"/>
    <property type="molecule type" value="Genomic_DNA"/>
</dbReference>
<sequence>MNYELQFKEPVRIAQVENPAVARRRRLLQYAETFCYMIAVLVCMMALNWFMGAVVTGATRSWSAVNTRRLARAFRSWRWRAFYFLPAILLIGNLLHRRFVRRAIPSLTSLTSRVALITWVLYQFYQLSLLMYRLQRRQSDQIWSRNAVFYLFLAAATFACILAIESAHILAIFARVVADVRRVRSEALPTKIGKLL</sequence>
<dbReference type="AlphaFoldDB" id="A0A0J8B390"/>